<evidence type="ECO:0000256" key="1">
    <source>
        <dbReference type="ARBA" id="ARBA00023125"/>
    </source>
</evidence>
<evidence type="ECO:0000259" key="4">
    <source>
        <dbReference type="PROSITE" id="PS50118"/>
    </source>
</evidence>
<keyword evidence="6" id="KW-1185">Reference proteome</keyword>
<feature type="DNA-binding region" description="HMG box" evidence="3">
    <location>
        <begin position="17"/>
        <end position="85"/>
    </location>
</feature>
<dbReference type="Proteomes" id="UP001470230">
    <property type="component" value="Unassembled WGS sequence"/>
</dbReference>
<dbReference type="InterPro" id="IPR050140">
    <property type="entry name" value="SRY-related_HMG-box_TF-like"/>
</dbReference>
<protein>
    <recommendedName>
        <fullName evidence="4">HMG box domain-containing protein</fullName>
    </recommendedName>
</protein>
<dbReference type="PROSITE" id="PS50118">
    <property type="entry name" value="HMG_BOX_2"/>
    <property type="match status" value="1"/>
</dbReference>
<dbReference type="InterPro" id="IPR009071">
    <property type="entry name" value="HMG_box_dom"/>
</dbReference>
<name>A0ABR2KHB4_9EUKA</name>
<dbReference type="SMART" id="SM00398">
    <property type="entry name" value="HMG"/>
    <property type="match status" value="1"/>
</dbReference>
<dbReference type="EMBL" id="JAPFFF010000005">
    <property type="protein sequence ID" value="KAK8890530.1"/>
    <property type="molecule type" value="Genomic_DNA"/>
</dbReference>
<reference evidence="5 6" key="1">
    <citation type="submission" date="2024-04" db="EMBL/GenBank/DDBJ databases">
        <title>Tritrichomonas musculus Genome.</title>
        <authorList>
            <person name="Alves-Ferreira E."/>
            <person name="Grigg M."/>
            <person name="Lorenzi H."/>
            <person name="Galac M."/>
        </authorList>
    </citation>
    <scope>NUCLEOTIDE SEQUENCE [LARGE SCALE GENOMIC DNA]</scope>
    <source>
        <strain evidence="5 6">EAF2021</strain>
    </source>
</reference>
<accession>A0ABR2KHB4</accession>
<dbReference type="PANTHER" id="PTHR10270">
    <property type="entry name" value="SOX TRANSCRIPTION FACTOR"/>
    <property type="match status" value="1"/>
</dbReference>
<dbReference type="Pfam" id="PF00505">
    <property type="entry name" value="HMG_box"/>
    <property type="match status" value="1"/>
</dbReference>
<feature type="domain" description="HMG box" evidence="4">
    <location>
        <begin position="17"/>
        <end position="85"/>
    </location>
</feature>
<proteinExistence type="predicted"/>
<keyword evidence="2" id="KW-0804">Transcription</keyword>
<keyword evidence="3" id="KW-0539">Nucleus</keyword>
<evidence type="ECO:0000313" key="5">
    <source>
        <dbReference type="EMBL" id="KAK8890530.1"/>
    </source>
</evidence>
<dbReference type="PANTHER" id="PTHR10270:SF161">
    <property type="entry name" value="SEX-DETERMINING REGION Y PROTEIN"/>
    <property type="match status" value="1"/>
</dbReference>
<sequence length="144" mass="17419">MEIDKVTDVLEDDKTRLKRPPNAYFLYCQEQRPILKEQYPDKLLKEINKILGDQWKNLAPDEQNVYKSQAMIHHQQFREMHPDYHYERVKSKKIPTVQLNMDPTYQCNLEDFVTDKYTIDQIRNFLKPGETTLNYQYTDDFTHT</sequence>
<organism evidence="5 6">
    <name type="scientific">Tritrichomonas musculus</name>
    <dbReference type="NCBI Taxonomy" id="1915356"/>
    <lineage>
        <taxon>Eukaryota</taxon>
        <taxon>Metamonada</taxon>
        <taxon>Parabasalia</taxon>
        <taxon>Tritrichomonadida</taxon>
        <taxon>Tritrichomonadidae</taxon>
        <taxon>Tritrichomonas</taxon>
    </lineage>
</organism>
<keyword evidence="1 3" id="KW-0238">DNA-binding</keyword>
<gene>
    <name evidence="5" type="ORF">M9Y10_035307</name>
</gene>
<comment type="caution">
    <text evidence="5">The sequence shown here is derived from an EMBL/GenBank/DDBJ whole genome shotgun (WGS) entry which is preliminary data.</text>
</comment>
<dbReference type="CDD" id="cd01389">
    <property type="entry name" value="HMG-box_ROX1-like"/>
    <property type="match status" value="1"/>
</dbReference>
<dbReference type="Gene3D" id="1.10.30.10">
    <property type="entry name" value="High mobility group box domain"/>
    <property type="match status" value="1"/>
</dbReference>
<evidence type="ECO:0000256" key="3">
    <source>
        <dbReference type="PROSITE-ProRule" id="PRU00267"/>
    </source>
</evidence>
<dbReference type="SUPFAM" id="SSF47095">
    <property type="entry name" value="HMG-box"/>
    <property type="match status" value="1"/>
</dbReference>
<evidence type="ECO:0000313" key="6">
    <source>
        <dbReference type="Proteomes" id="UP001470230"/>
    </source>
</evidence>
<dbReference type="InterPro" id="IPR036910">
    <property type="entry name" value="HMG_box_dom_sf"/>
</dbReference>
<evidence type="ECO:0000256" key="2">
    <source>
        <dbReference type="ARBA" id="ARBA00023163"/>
    </source>
</evidence>